<evidence type="ECO:0000313" key="1">
    <source>
        <dbReference type="Proteomes" id="UP000887576"/>
    </source>
</evidence>
<evidence type="ECO:0000313" key="2">
    <source>
        <dbReference type="WBParaSite" id="JU765_v2.g20421.t1"/>
    </source>
</evidence>
<sequence>MPNGIRRVNSFYQRTKTGSLSLECEKLAQDADDIVCQPWITTPQCSGYAEGCAGNQWIGGFQAFVVDNSTNAVLLDPICCSSKSIKVESLTCANETLNDVQQPFEHNIVAQDLIYRGMSCRHAYDVNNTVVDLIWKLEVCQYSGEDPFPLKPFHLEHCPPCDCHCGIDVCGDGREPVRVIHKKVSKEKCSCDCLCHHECI</sequence>
<name>A0AC34QYH3_9BILA</name>
<proteinExistence type="predicted"/>
<protein>
    <submittedName>
        <fullName evidence="2">Uncharacterized protein</fullName>
    </submittedName>
</protein>
<dbReference type="WBParaSite" id="JU765_v2.g20421.t1">
    <property type="protein sequence ID" value="JU765_v2.g20421.t1"/>
    <property type="gene ID" value="JU765_v2.g20421"/>
</dbReference>
<organism evidence="1 2">
    <name type="scientific">Panagrolaimus sp. JU765</name>
    <dbReference type="NCBI Taxonomy" id="591449"/>
    <lineage>
        <taxon>Eukaryota</taxon>
        <taxon>Metazoa</taxon>
        <taxon>Ecdysozoa</taxon>
        <taxon>Nematoda</taxon>
        <taxon>Chromadorea</taxon>
        <taxon>Rhabditida</taxon>
        <taxon>Tylenchina</taxon>
        <taxon>Panagrolaimomorpha</taxon>
        <taxon>Panagrolaimoidea</taxon>
        <taxon>Panagrolaimidae</taxon>
        <taxon>Panagrolaimus</taxon>
    </lineage>
</organism>
<dbReference type="Proteomes" id="UP000887576">
    <property type="component" value="Unplaced"/>
</dbReference>
<reference evidence="2" key="1">
    <citation type="submission" date="2022-11" db="UniProtKB">
        <authorList>
            <consortium name="WormBaseParasite"/>
        </authorList>
    </citation>
    <scope>IDENTIFICATION</scope>
</reference>
<accession>A0AC34QYH3</accession>